<dbReference type="Proteomes" id="UP000680038">
    <property type="component" value="Unassembled WGS sequence"/>
</dbReference>
<evidence type="ECO:0000313" key="1">
    <source>
        <dbReference type="EMBL" id="CAG5002921.1"/>
    </source>
</evidence>
<gene>
    <name evidence="1" type="ORF">DYBT9275_02999</name>
</gene>
<keyword evidence="2" id="KW-1185">Reference proteome</keyword>
<accession>A0A916JD57</accession>
<comment type="caution">
    <text evidence="1">The sequence shown here is derived from an EMBL/GenBank/DDBJ whole genome shotgun (WGS) entry which is preliminary data.</text>
</comment>
<name>A0A916JD57_9BACT</name>
<proteinExistence type="predicted"/>
<reference evidence="1" key="1">
    <citation type="submission" date="2021-04" db="EMBL/GenBank/DDBJ databases">
        <authorList>
            <person name="Rodrigo-Torres L."/>
            <person name="Arahal R. D."/>
            <person name="Lucena T."/>
        </authorList>
    </citation>
    <scope>NUCLEOTIDE SEQUENCE</scope>
    <source>
        <strain evidence="1">CECT 9275</strain>
    </source>
</reference>
<dbReference type="EMBL" id="CAJRAF010000002">
    <property type="protein sequence ID" value="CAG5002921.1"/>
    <property type="molecule type" value="Genomic_DNA"/>
</dbReference>
<dbReference type="AlphaFoldDB" id="A0A916JD57"/>
<sequence length="39" mass="4331">MNMQDTVVQDFRRMSIDLFTTELIEIRKAGASAGAPAFV</sequence>
<organism evidence="1 2">
    <name type="scientific">Dyadobacter helix</name>
    <dbReference type="NCBI Taxonomy" id="2822344"/>
    <lineage>
        <taxon>Bacteria</taxon>
        <taxon>Pseudomonadati</taxon>
        <taxon>Bacteroidota</taxon>
        <taxon>Cytophagia</taxon>
        <taxon>Cytophagales</taxon>
        <taxon>Spirosomataceae</taxon>
        <taxon>Dyadobacter</taxon>
    </lineage>
</organism>
<protein>
    <submittedName>
        <fullName evidence="1">Uncharacterized protein</fullName>
    </submittedName>
</protein>
<evidence type="ECO:0000313" key="2">
    <source>
        <dbReference type="Proteomes" id="UP000680038"/>
    </source>
</evidence>